<comment type="caution">
    <text evidence="2">The sequence shown here is derived from an EMBL/GenBank/DDBJ whole genome shotgun (WGS) entry which is preliminary data.</text>
</comment>
<dbReference type="OrthoDB" id="5528906at2"/>
<sequence length="242" mass="25939">MTATLIVKDTLPRKNFIAITQLGLKALNLAFTYAVALGPRLPQGMVEDLSLDIEILGEVVPSAIQARSESVAATSTQDTALAQGHTRVRQIRAAIRRTMAPEDVKRGYGVGRRARKESVAHVKAAIQQILDRAKNNPAEAASLGIVQKDLDNLALSLAAITDADTVQEKKRASAPLTTQERNRVGNRILAAVARIEAAGRLEFANDDTKRASFEALGAGPRMRRKAVAEEPAGDEEQAVMAG</sequence>
<proteinExistence type="predicted"/>
<dbReference type="EMBL" id="WJIE01000006">
    <property type="protein sequence ID" value="MRG94734.1"/>
    <property type="molecule type" value="Genomic_DNA"/>
</dbReference>
<feature type="compositionally biased region" description="Acidic residues" evidence="1">
    <location>
        <begin position="231"/>
        <end position="242"/>
    </location>
</feature>
<evidence type="ECO:0000313" key="2">
    <source>
        <dbReference type="EMBL" id="MRG94734.1"/>
    </source>
</evidence>
<dbReference type="Proteomes" id="UP000440224">
    <property type="component" value="Unassembled WGS sequence"/>
</dbReference>
<keyword evidence="3" id="KW-1185">Reference proteome</keyword>
<protein>
    <submittedName>
        <fullName evidence="2">Uncharacterized protein</fullName>
    </submittedName>
</protein>
<evidence type="ECO:0000256" key="1">
    <source>
        <dbReference type="SAM" id="MobiDB-lite"/>
    </source>
</evidence>
<dbReference type="AlphaFoldDB" id="A0A6N7PXB8"/>
<reference evidence="2 3" key="1">
    <citation type="submission" date="2019-10" db="EMBL/GenBank/DDBJ databases">
        <title>A soil myxobacterium in the family Polyangiaceae.</title>
        <authorList>
            <person name="Li Y."/>
            <person name="Wang J."/>
        </authorList>
    </citation>
    <scope>NUCLEOTIDE SEQUENCE [LARGE SCALE GENOMIC DNA]</scope>
    <source>
        <strain evidence="2 3">DSM 14734</strain>
    </source>
</reference>
<organism evidence="2 3">
    <name type="scientific">Polyangium spumosum</name>
    <dbReference type="NCBI Taxonomy" id="889282"/>
    <lineage>
        <taxon>Bacteria</taxon>
        <taxon>Pseudomonadati</taxon>
        <taxon>Myxococcota</taxon>
        <taxon>Polyangia</taxon>
        <taxon>Polyangiales</taxon>
        <taxon>Polyangiaceae</taxon>
        <taxon>Polyangium</taxon>
    </lineage>
</organism>
<evidence type="ECO:0000313" key="3">
    <source>
        <dbReference type="Proteomes" id="UP000440224"/>
    </source>
</evidence>
<name>A0A6N7PXB8_9BACT</name>
<accession>A0A6N7PXB8</accession>
<gene>
    <name evidence="2" type="ORF">GF068_22845</name>
</gene>
<feature type="region of interest" description="Disordered" evidence="1">
    <location>
        <begin position="219"/>
        <end position="242"/>
    </location>
</feature>
<dbReference type="RefSeq" id="WP_153821551.1">
    <property type="nucleotide sequence ID" value="NZ_WJIE01000006.1"/>
</dbReference>